<evidence type="ECO:0000313" key="3">
    <source>
        <dbReference type="Proteomes" id="UP000028042"/>
    </source>
</evidence>
<protein>
    <submittedName>
        <fullName evidence="1">Uncharacterized protein</fullName>
    </submittedName>
</protein>
<reference evidence="2 3" key="3">
    <citation type="journal article" name="Genome Announc.">
        <title>Improved Draft Genome Sequence of Clostridium pasteurianum Strain ATCC 6013 (DSM 525) Using a Hybrid Next-Generation Sequencing Approach.</title>
        <authorList>
            <person name="Pyne M.E."/>
            <person name="Utturkar S."/>
            <person name="Brown S.D."/>
            <person name="Moo-Young M."/>
            <person name="Chung D.A."/>
            <person name="Chou C.P."/>
        </authorList>
    </citation>
    <scope>NUCLEOTIDE SEQUENCE [LARGE SCALE GENOMIC DNA]</scope>
    <source>
        <strain evidence="2 3">ATCC 6013</strain>
    </source>
</reference>
<accession>A0A0H3J7U4</accession>
<dbReference type="eggNOG" id="ENOG503283G">
    <property type="taxonomic scope" value="Bacteria"/>
</dbReference>
<evidence type="ECO:0000313" key="4">
    <source>
        <dbReference type="Proteomes" id="UP000030905"/>
    </source>
</evidence>
<dbReference type="KEGG" id="cpae:CPAST_c34880"/>
<dbReference type="EMBL" id="CP009268">
    <property type="protein sequence ID" value="AJA53537.1"/>
    <property type="molecule type" value="Genomic_DNA"/>
</dbReference>
<sequence>MEKINQQQKELGNEISSKLTEILGKKVEVGFLLGKDKGFIFDIFDDKYDYKKIQLNYLKDIESDLYISYILDALKQEKYEFHESTPEERYVIDILEETKSENLYIIDGILCNIGNEYEIDLSCVDALSYNRPECNIYITSDEEQFYIDLVNEKIEMLGEESYEDEVETITPEFLQKVTDEWNSLNYWCSLEFDNNFIYLYDKEHNKKTELLAIDDIQLIRFKDNTIDIDFDEDENGFDCLSIDRYGVTM</sequence>
<name>A0A0H3J7U4_CLOPA</name>
<reference evidence="2" key="2">
    <citation type="submission" date="2015-10" db="EMBL/GenBank/DDBJ databases">
        <title>Improved Draft Genome Sequence of Clostridium pasteurianum Strain ATCC 6013 (DSM 525) Using a Hybrid Next-Generation Sequencing Approach.</title>
        <authorList>
            <person name="Pyne M.E."/>
            <person name="Utturkar S.M."/>
            <person name="Brown S.D."/>
            <person name="Moo-Young M."/>
            <person name="Chung D.A."/>
            <person name="Chou P.C."/>
        </authorList>
    </citation>
    <scope>NUCLEOTIDE SEQUENCE</scope>
    <source>
        <strain evidence="2">ATCC 6013</strain>
    </source>
</reference>
<dbReference type="RefSeq" id="WP_003445931.1">
    <property type="nucleotide sequence ID" value="NZ_ANZB01000008.1"/>
</dbReference>
<dbReference type="AlphaFoldDB" id="A0A0H3J7U4"/>
<gene>
    <name evidence="1" type="ORF">CLPA_c34880</name>
    <name evidence="2" type="ORF">CP6013_03696</name>
</gene>
<proteinExistence type="predicted"/>
<evidence type="ECO:0000313" key="1">
    <source>
        <dbReference type="EMBL" id="AJA53537.1"/>
    </source>
</evidence>
<dbReference type="KEGG" id="cpat:CLPA_c34880"/>
<keyword evidence="4" id="KW-1185">Reference proteome</keyword>
<dbReference type="EMBL" id="JPGY02000001">
    <property type="protein sequence ID" value="KRU14438.1"/>
    <property type="molecule type" value="Genomic_DNA"/>
</dbReference>
<dbReference type="Proteomes" id="UP000030905">
    <property type="component" value="Chromosome"/>
</dbReference>
<reference evidence="1 4" key="1">
    <citation type="journal article" date="2015" name="Genome Announc.">
        <title>Complete Genome Sequence of the Nitrogen-Fixing and Solvent-Producing Clostridium pasteurianum DSM 525.</title>
        <authorList>
            <person name="Poehlein A."/>
            <person name="Grosse-Honebrink A."/>
            <person name="Zhang Y."/>
            <person name="Minton N.P."/>
            <person name="Daniel R."/>
        </authorList>
    </citation>
    <scope>NUCLEOTIDE SEQUENCE [LARGE SCALE GENOMIC DNA]</scope>
    <source>
        <strain evidence="1">DSM 525</strain>
        <strain evidence="4">DSM 525 / ATCC 6013</strain>
    </source>
</reference>
<organism evidence="1 4">
    <name type="scientific">Clostridium pasteurianum DSM 525 = ATCC 6013</name>
    <dbReference type="NCBI Taxonomy" id="1262449"/>
    <lineage>
        <taxon>Bacteria</taxon>
        <taxon>Bacillati</taxon>
        <taxon>Bacillota</taxon>
        <taxon>Clostridia</taxon>
        <taxon>Eubacteriales</taxon>
        <taxon>Clostridiaceae</taxon>
        <taxon>Clostridium</taxon>
    </lineage>
</organism>
<dbReference type="Proteomes" id="UP000028042">
    <property type="component" value="Unassembled WGS sequence"/>
</dbReference>
<evidence type="ECO:0000313" key="2">
    <source>
        <dbReference type="EMBL" id="KRU14438.1"/>
    </source>
</evidence>
<dbReference type="PATRIC" id="fig|1262449.3.peg.2569"/>
<dbReference type="GeneID" id="93075585"/>